<feature type="compositionally biased region" description="Polar residues" evidence="1">
    <location>
        <begin position="115"/>
        <end position="125"/>
    </location>
</feature>
<keyword evidence="4" id="KW-1185">Reference proteome</keyword>
<dbReference type="Proteomes" id="UP001372338">
    <property type="component" value="Unassembled WGS sequence"/>
</dbReference>
<dbReference type="EMBL" id="JAYWIO010000065">
    <property type="protein sequence ID" value="KAK7234279.1"/>
    <property type="molecule type" value="Genomic_DNA"/>
</dbReference>
<evidence type="ECO:0000313" key="4">
    <source>
        <dbReference type="Proteomes" id="UP001372338"/>
    </source>
</evidence>
<accession>A0AAN9DR48</accession>
<comment type="caution">
    <text evidence="3">The sequence shown here is derived from an EMBL/GenBank/DDBJ whole genome shotgun (WGS) entry which is preliminary data.</text>
</comment>
<sequence length="147" mass="16359">MEESPHKALGQIGVALNALFWAKLLRDFGECISLLIAKLFPSFRTEGSPCPEESILLLILAILRQASCLDLLERGLRPEENSEKLKEVQKGMIPQRIIIQQLTQQQEADFANEDLASSASNSATETPDALTSRRMMEGKQIKLLLPL</sequence>
<evidence type="ECO:0000313" key="2">
    <source>
        <dbReference type="EMBL" id="KAK7234279.1"/>
    </source>
</evidence>
<proteinExistence type="predicted"/>
<evidence type="ECO:0000256" key="1">
    <source>
        <dbReference type="SAM" id="MobiDB-lite"/>
    </source>
</evidence>
<dbReference type="AlphaFoldDB" id="A0AAN9DR48"/>
<dbReference type="EMBL" id="JAYWIO010000063">
    <property type="protein sequence ID" value="KAK7234352.1"/>
    <property type="molecule type" value="Genomic_DNA"/>
</dbReference>
<evidence type="ECO:0000313" key="3">
    <source>
        <dbReference type="EMBL" id="KAK7234352.1"/>
    </source>
</evidence>
<protein>
    <submittedName>
        <fullName evidence="3">Uncharacterized protein</fullName>
    </submittedName>
</protein>
<organism evidence="3 4">
    <name type="scientific">Crotalaria pallida</name>
    <name type="common">Smooth rattlebox</name>
    <name type="synonym">Crotalaria striata</name>
    <dbReference type="NCBI Taxonomy" id="3830"/>
    <lineage>
        <taxon>Eukaryota</taxon>
        <taxon>Viridiplantae</taxon>
        <taxon>Streptophyta</taxon>
        <taxon>Embryophyta</taxon>
        <taxon>Tracheophyta</taxon>
        <taxon>Spermatophyta</taxon>
        <taxon>Magnoliopsida</taxon>
        <taxon>eudicotyledons</taxon>
        <taxon>Gunneridae</taxon>
        <taxon>Pentapetalae</taxon>
        <taxon>rosids</taxon>
        <taxon>fabids</taxon>
        <taxon>Fabales</taxon>
        <taxon>Fabaceae</taxon>
        <taxon>Papilionoideae</taxon>
        <taxon>50 kb inversion clade</taxon>
        <taxon>genistoids sensu lato</taxon>
        <taxon>core genistoids</taxon>
        <taxon>Crotalarieae</taxon>
        <taxon>Crotalaria</taxon>
    </lineage>
</organism>
<feature type="region of interest" description="Disordered" evidence="1">
    <location>
        <begin position="113"/>
        <end position="132"/>
    </location>
</feature>
<reference evidence="3 4" key="1">
    <citation type="submission" date="2024-01" db="EMBL/GenBank/DDBJ databases">
        <title>The genomes of 5 underutilized Papilionoideae crops provide insights into root nodulation and disease resistanc.</title>
        <authorList>
            <person name="Yuan L."/>
        </authorList>
    </citation>
    <scope>NUCLEOTIDE SEQUENCE [LARGE SCALE GENOMIC DNA]</scope>
    <source>
        <strain evidence="3">ZHUSHIDOU_FW_LH</strain>
        <tissue evidence="3">Leaf</tissue>
    </source>
</reference>
<gene>
    <name evidence="3" type="ORF">RIF29_47001</name>
    <name evidence="2" type="ORF">RIF29_47045</name>
</gene>
<name>A0AAN9DR48_CROPI</name>